<dbReference type="EMBL" id="KQ971363">
    <property type="protein sequence ID" value="EFA09074.1"/>
    <property type="molecule type" value="Genomic_DNA"/>
</dbReference>
<evidence type="ECO:0000313" key="3">
    <source>
        <dbReference type="Proteomes" id="UP000007266"/>
    </source>
</evidence>
<evidence type="ECO:0000313" key="2">
    <source>
        <dbReference type="EMBL" id="EFA09074.1"/>
    </source>
</evidence>
<reference evidence="2 3" key="1">
    <citation type="journal article" date="2008" name="Nature">
        <title>The genome of the model beetle and pest Tribolium castaneum.</title>
        <authorList>
            <consortium name="Tribolium Genome Sequencing Consortium"/>
            <person name="Richards S."/>
            <person name="Gibbs R.A."/>
            <person name="Weinstock G.M."/>
            <person name="Brown S.J."/>
            <person name="Denell R."/>
            <person name="Beeman R.W."/>
            <person name="Gibbs R."/>
            <person name="Beeman R.W."/>
            <person name="Brown S.J."/>
            <person name="Bucher G."/>
            <person name="Friedrich M."/>
            <person name="Grimmelikhuijzen C.J."/>
            <person name="Klingler M."/>
            <person name="Lorenzen M."/>
            <person name="Richards S."/>
            <person name="Roth S."/>
            <person name="Schroder R."/>
            <person name="Tautz D."/>
            <person name="Zdobnov E.M."/>
            <person name="Muzny D."/>
            <person name="Gibbs R.A."/>
            <person name="Weinstock G.M."/>
            <person name="Attaway T."/>
            <person name="Bell S."/>
            <person name="Buhay C.J."/>
            <person name="Chandrabose M.N."/>
            <person name="Chavez D."/>
            <person name="Clerk-Blankenburg K.P."/>
            <person name="Cree A."/>
            <person name="Dao M."/>
            <person name="Davis C."/>
            <person name="Chacko J."/>
            <person name="Dinh H."/>
            <person name="Dugan-Rocha S."/>
            <person name="Fowler G."/>
            <person name="Garner T.T."/>
            <person name="Garnes J."/>
            <person name="Gnirke A."/>
            <person name="Hawes A."/>
            <person name="Hernandez J."/>
            <person name="Hines S."/>
            <person name="Holder M."/>
            <person name="Hume J."/>
            <person name="Jhangiani S.N."/>
            <person name="Joshi V."/>
            <person name="Khan Z.M."/>
            <person name="Jackson L."/>
            <person name="Kovar C."/>
            <person name="Kowis A."/>
            <person name="Lee S."/>
            <person name="Lewis L.R."/>
            <person name="Margolis J."/>
            <person name="Morgan M."/>
            <person name="Nazareth L.V."/>
            <person name="Nguyen N."/>
            <person name="Okwuonu G."/>
            <person name="Parker D."/>
            <person name="Richards S."/>
            <person name="Ruiz S.J."/>
            <person name="Santibanez J."/>
            <person name="Savard J."/>
            <person name="Scherer S.E."/>
            <person name="Schneider B."/>
            <person name="Sodergren E."/>
            <person name="Tautz D."/>
            <person name="Vattahil S."/>
            <person name="Villasana D."/>
            <person name="White C.S."/>
            <person name="Wright R."/>
            <person name="Park Y."/>
            <person name="Beeman R.W."/>
            <person name="Lord J."/>
            <person name="Oppert B."/>
            <person name="Lorenzen M."/>
            <person name="Brown S."/>
            <person name="Wang L."/>
            <person name="Savard J."/>
            <person name="Tautz D."/>
            <person name="Richards S."/>
            <person name="Weinstock G."/>
            <person name="Gibbs R.A."/>
            <person name="Liu Y."/>
            <person name="Worley K."/>
            <person name="Weinstock G."/>
            <person name="Elsik C.G."/>
            <person name="Reese J.T."/>
            <person name="Elhaik E."/>
            <person name="Landan G."/>
            <person name="Graur D."/>
            <person name="Arensburger P."/>
            <person name="Atkinson P."/>
            <person name="Beeman R.W."/>
            <person name="Beidler J."/>
            <person name="Brown S.J."/>
            <person name="Demuth J.P."/>
            <person name="Drury D.W."/>
            <person name="Du Y.Z."/>
            <person name="Fujiwara H."/>
            <person name="Lorenzen M."/>
            <person name="Maselli V."/>
            <person name="Osanai M."/>
            <person name="Park Y."/>
            <person name="Robertson H.M."/>
            <person name="Tu Z."/>
            <person name="Wang J.J."/>
            <person name="Wang S."/>
            <person name="Richards S."/>
            <person name="Song H."/>
            <person name="Zhang L."/>
            <person name="Sodergren E."/>
            <person name="Werner D."/>
            <person name="Stanke M."/>
            <person name="Morgenstern B."/>
            <person name="Solovyev V."/>
            <person name="Kosarev P."/>
            <person name="Brown G."/>
            <person name="Chen H.C."/>
            <person name="Ermolaeva O."/>
            <person name="Hlavina W."/>
            <person name="Kapustin Y."/>
            <person name="Kiryutin B."/>
            <person name="Kitts P."/>
            <person name="Maglott D."/>
            <person name="Pruitt K."/>
            <person name="Sapojnikov V."/>
            <person name="Souvorov A."/>
            <person name="Mackey A.J."/>
            <person name="Waterhouse R.M."/>
            <person name="Wyder S."/>
            <person name="Zdobnov E.M."/>
            <person name="Zdobnov E.M."/>
            <person name="Wyder S."/>
            <person name="Kriventseva E.V."/>
            <person name="Kadowaki T."/>
            <person name="Bork P."/>
            <person name="Aranda M."/>
            <person name="Bao R."/>
            <person name="Beermann A."/>
            <person name="Berns N."/>
            <person name="Bolognesi R."/>
            <person name="Bonneton F."/>
            <person name="Bopp D."/>
            <person name="Brown S.J."/>
            <person name="Bucher G."/>
            <person name="Butts T."/>
            <person name="Chaumot A."/>
            <person name="Denell R.E."/>
            <person name="Ferrier D.E."/>
            <person name="Friedrich M."/>
            <person name="Gordon C.M."/>
            <person name="Jindra M."/>
            <person name="Klingler M."/>
            <person name="Lan Q."/>
            <person name="Lattorff H.M."/>
            <person name="Laudet V."/>
            <person name="von Levetsow C."/>
            <person name="Liu Z."/>
            <person name="Lutz R."/>
            <person name="Lynch J.A."/>
            <person name="da Fonseca R.N."/>
            <person name="Posnien N."/>
            <person name="Reuter R."/>
            <person name="Roth S."/>
            <person name="Savard J."/>
            <person name="Schinko J.B."/>
            <person name="Schmitt C."/>
            <person name="Schoppmeier M."/>
            <person name="Schroder R."/>
            <person name="Shippy T.D."/>
            <person name="Simonnet F."/>
            <person name="Marques-Souza H."/>
            <person name="Tautz D."/>
            <person name="Tomoyasu Y."/>
            <person name="Trauner J."/>
            <person name="Van der Zee M."/>
            <person name="Vervoort M."/>
            <person name="Wittkopp N."/>
            <person name="Wimmer E.A."/>
            <person name="Yang X."/>
            <person name="Jones A.K."/>
            <person name="Sattelle D.B."/>
            <person name="Ebert P.R."/>
            <person name="Nelson D."/>
            <person name="Scott J.G."/>
            <person name="Beeman R.W."/>
            <person name="Muthukrishnan S."/>
            <person name="Kramer K.J."/>
            <person name="Arakane Y."/>
            <person name="Beeman R.W."/>
            <person name="Zhu Q."/>
            <person name="Hogenkamp D."/>
            <person name="Dixit R."/>
            <person name="Oppert B."/>
            <person name="Jiang H."/>
            <person name="Zou Z."/>
            <person name="Marshall J."/>
            <person name="Elpidina E."/>
            <person name="Vinokurov K."/>
            <person name="Oppert C."/>
            <person name="Zou Z."/>
            <person name="Evans J."/>
            <person name="Lu Z."/>
            <person name="Zhao P."/>
            <person name="Sumathipala N."/>
            <person name="Altincicek B."/>
            <person name="Vilcinskas A."/>
            <person name="Williams M."/>
            <person name="Hultmark D."/>
            <person name="Hetru C."/>
            <person name="Jiang H."/>
            <person name="Grimmelikhuijzen C.J."/>
            <person name="Hauser F."/>
            <person name="Cazzamali G."/>
            <person name="Williamson M."/>
            <person name="Park Y."/>
            <person name="Li B."/>
            <person name="Tanaka Y."/>
            <person name="Predel R."/>
            <person name="Neupert S."/>
            <person name="Schachtner J."/>
            <person name="Verleyen P."/>
            <person name="Raible F."/>
            <person name="Bork P."/>
            <person name="Friedrich M."/>
            <person name="Walden K.K."/>
            <person name="Robertson H.M."/>
            <person name="Angeli S."/>
            <person name="Foret S."/>
            <person name="Bucher G."/>
            <person name="Schuetz S."/>
            <person name="Maleszka R."/>
            <person name="Wimmer E.A."/>
            <person name="Beeman R.W."/>
            <person name="Lorenzen M."/>
            <person name="Tomoyasu Y."/>
            <person name="Miller S.C."/>
            <person name="Grossmann D."/>
            <person name="Bucher G."/>
        </authorList>
    </citation>
    <scope>NUCLEOTIDE SEQUENCE [LARGE SCALE GENOMIC DNA]</scope>
    <source>
        <strain evidence="2 3">Georgia GA2</strain>
    </source>
</reference>
<evidence type="ECO:0000256" key="1">
    <source>
        <dbReference type="SAM" id="MobiDB-lite"/>
    </source>
</evidence>
<dbReference type="HOGENOM" id="CLU_1733848_0_0_1"/>
<gene>
    <name evidence="2" type="primary">GLEAN_06791</name>
    <name evidence="2" type="ORF">TcasGA2_TC006791</name>
</gene>
<dbReference type="InParanoid" id="D6WUW7"/>
<dbReference type="Proteomes" id="UP000007266">
    <property type="component" value="Linkage group 8"/>
</dbReference>
<name>D6WUW7_TRICA</name>
<protein>
    <submittedName>
        <fullName evidence="2">Uncharacterized protein</fullName>
    </submittedName>
</protein>
<keyword evidence="3" id="KW-1185">Reference proteome</keyword>
<reference evidence="2 3" key="2">
    <citation type="journal article" date="2010" name="Nucleic Acids Res.">
        <title>BeetleBase in 2010: revisions to provide comprehensive genomic information for Tribolium castaneum.</title>
        <authorList>
            <person name="Kim H.S."/>
            <person name="Murphy T."/>
            <person name="Xia J."/>
            <person name="Caragea D."/>
            <person name="Park Y."/>
            <person name="Beeman R.W."/>
            <person name="Lorenzen M.D."/>
            <person name="Butcher S."/>
            <person name="Manak J.R."/>
            <person name="Brown S.J."/>
        </authorList>
    </citation>
    <scope>GENOME REANNOTATION</scope>
    <source>
        <strain evidence="2 3">Georgia GA2</strain>
    </source>
</reference>
<sequence length="151" mass="16805">MSPHLTSTHLKPTPEIITNSNARFNWVGFRLAFSCDDNSGRRKSVTPVCIDQRVGRLRPHFRRMCLNPSIYPSDDDDDGRGRGPCGTLAAFIQLSLNRDKVAGSSTRRRRAHLSPSGCWTRIPDQKETEDDGPTTGPPNDKDQRTTQGVAD</sequence>
<organism evidence="2 3">
    <name type="scientific">Tribolium castaneum</name>
    <name type="common">Red flour beetle</name>
    <dbReference type="NCBI Taxonomy" id="7070"/>
    <lineage>
        <taxon>Eukaryota</taxon>
        <taxon>Metazoa</taxon>
        <taxon>Ecdysozoa</taxon>
        <taxon>Arthropoda</taxon>
        <taxon>Hexapoda</taxon>
        <taxon>Insecta</taxon>
        <taxon>Pterygota</taxon>
        <taxon>Neoptera</taxon>
        <taxon>Endopterygota</taxon>
        <taxon>Coleoptera</taxon>
        <taxon>Polyphaga</taxon>
        <taxon>Cucujiformia</taxon>
        <taxon>Tenebrionidae</taxon>
        <taxon>Tenebrionidae incertae sedis</taxon>
        <taxon>Tribolium</taxon>
    </lineage>
</organism>
<dbReference type="AlphaFoldDB" id="D6WUW7"/>
<feature type="region of interest" description="Disordered" evidence="1">
    <location>
        <begin position="101"/>
        <end position="151"/>
    </location>
</feature>
<proteinExistence type="predicted"/>
<accession>D6WUW7</accession>